<organism evidence="2 3">
    <name type="scientific">Candidatus Kuenenbacteria bacterium CG08_land_8_20_14_0_20_37_23</name>
    <dbReference type="NCBI Taxonomy" id="1974617"/>
    <lineage>
        <taxon>Bacteria</taxon>
        <taxon>Candidatus Kueneniibacteriota</taxon>
    </lineage>
</organism>
<dbReference type="AlphaFoldDB" id="A0A2M6XTA8"/>
<accession>A0A2M6XTA8</accession>
<keyword evidence="1" id="KW-1133">Transmembrane helix</keyword>
<sequence length="405" mass="46611">MILLINGFINKFLFFILLIDCQLLIVFHMFDNLDDRIEEKHSINFLPDRPRRKERGAKSARVFSMEREADFHIPAEKEKIKMSHFSTEERHKKIKQQKKSIFFSFFKKLGRGDKSKKSTSITTIKLPVNLEKRLEVKSNTFVKKSFSVNEGKTDIHGLAKDLDAVARPLQTISSPQSGEQPQLQAKASHTKDSFAPTMHLASTLDHRQEKKEELDVNLLPEIRYLPTTGRVIIFYALSVIFAFIVLIVPYIFLSDKNLANIKEVDDLQLKGEMVASKIVQVENQIGNIVPIIKKTQYIETLLDRHIYWSNFFPTLEQHTLPSIYFTGISVDEDLKVFLEGMAFDLRAVAEQLLIFKNSNVYHDIELSNLRLESRIDNDGAKENGIEFSLTFFVDESVIRDPSSAE</sequence>
<dbReference type="Proteomes" id="UP000230586">
    <property type="component" value="Unassembled WGS sequence"/>
</dbReference>
<evidence type="ECO:0008006" key="4">
    <source>
        <dbReference type="Google" id="ProtNLM"/>
    </source>
</evidence>
<evidence type="ECO:0000256" key="1">
    <source>
        <dbReference type="SAM" id="Phobius"/>
    </source>
</evidence>
<dbReference type="InterPro" id="IPR052534">
    <property type="entry name" value="Extracell_DNA_Util/SecSys_Comp"/>
</dbReference>
<feature type="transmembrane region" description="Helical" evidence="1">
    <location>
        <begin position="12"/>
        <end position="30"/>
    </location>
</feature>
<protein>
    <recommendedName>
        <fullName evidence="4">PilN domain-containing protein</fullName>
    </recommendedName>
</protein>
<dbReference type="PANTHER" id="PTHR40278:SF1">
    <property type="entry name" value="DNA UTILIZATION PROTEIN HOFN"/>
    <property type="match status" value="1"/>
</dbReference>
<proteinExistence type="predicted"/>
<evidence type="ECO:0000313" key="3">
    <source>
        <dbReference type="Proteomes" id="UP000230586"/>
    </source>
</evidence>
<dbReference type="PANTHER" id="PTHR40278">
    <property type="entry name" value="DNA UTILIZATION PROTEIN HOFN"/>
    <property type="match status" value="1"/>
</dbReference>
<comment type="caution">
    <text evidence="2">The sequence shown here is derived from an EMBL/GenBank/DDBJ whole genome shotgun (WGS) entry which is preliminary data.</text>
</comment>
<dbReference type="EMBL" id="PEXX01000021">
    <property type="protein sequence ID" value="PIU10811.1"/>
    <property type="molecule type" value="Genomic_DNA"/>
</dbReference>
<feature type="transmembrane region" description="Helical" evidence="1">
    <location>
        <begin position="232"/>
        <end position="253"/>
    </location>
</feature>
<keyword evidence="1" id="KW-0472">Membrane</keyword>
<evidence type="ECO:0000313" key="2">
    <source>
        <dbReference type="EMBL" id="PIU10811.1"/>
    </source>
</evidence>
<reference evidence="3" key="1">
    <citation type="submission" date="2017-09" db="EMBL/GenBank/DDBJ databases">
        <title>Depth-based differentiation of microbial function through sediment-hosted aquifers and enrichment of novel symbionts in the deep terrestrial subsurface.</title>
        <authorList>
            <person name="Probst A.J."/>
            <person name="Ladd B."/>
            <person name="Jarett J.K."/>
            <person name="Geller-Mcgrath D.E."/>
            <person name="Sieber C.M.K."/>
            <person name="Emerson J.B."/>
            <person name="Anantharaman K."/>
            <person name="Thomas B.C."/>
            <person name="Malmstrom R."/>
            <person name="Stieglmeier M."/>
            <person name="Klingl A."/>
            <person name="Woyke T."/>
            <person name="Ryan C.M."/>
            <person name="Banfield J.F."/>
        </authorList>
    </citation>
    <scope>NUCLEOTIDE SEQUENCE [LARGE SCALE GENOMIC DNA]</scope>
</reference>
<gene>
    <name evidence="2" type="ORF">COT27_01085</name>
</gene>
<keyword evidence="1" id="KW-0812">Transmembrane</keyword>
<name>A0A2M6XTA8_9BACT</name>